<organism evidence="2 3">
    <name type="scientific">Krasilnikovia cinnamomea</name>
    <dbReference type="NCBI Taxonomy" id="349313"/>
    <lineage>
        <taxon>Bacteria</taxon>
        <taxon>Bacillati</taxon>
        <taxon>Actinomycetota</taxon>
        <taxon>Actinomycetes</taxon>
        <taxon>Micromonosporales</taxon>
        <taxon>Micromonosporaceae</taxon>
        <taxon>Krasilnikovia</taxon>
    </lineage>
</organism>
<name>A0A4Q7ZPQ3_9ACTN</name>
<feature type="region of interest" description="Disordered" evidence="1">
    <location>
        <begin position="1"/>
        <end position="44"/>
    </location>
</feature>
<accession>A0A4Q7ZPQ3</accession>
<keyword evidence="3" id="KW-1185">Reference proteome</keyword>
<dbReference type="EMBL" id="SHKY01000001">
    <property type="protein sequence ID" value="RZU52319.1"/>
    <property type="molecule type" value="Genomic_DNA"/>
</dbReference>
<dbReference type="AlphaFoldDB" id="A0A4Q7ZPQ3"/>
<reference evidence="2 3" key="1">
    <citation type="submission" date="2019-02" db="EMBL/GenBank/DDBJ databases">
        <title>Sequencing the genomes of 1000 actinobacteria strains.</title>
        <authorList>
            <person name="Klenk H.-P."/>
        </authorList>
    </citation>
    <scope>NUCLEOTIDE SEQUENCE [LARGE SCALE GENOMIC DNA]</scope>
    <source>
        <strain evidence="2 3">DSM 45162</strain>
    </source>
</reference>
<evidence type="ECO:0000256" key="1">
    <source>
        <dbReference type="SAM" id="MobiDB-lite"/>
    </source>
</evidence>
<gene>
    <name evidence="2" type="ORF">EV385_4171</name>
</gene>
<dbReference type="OrthoDB" id="3296094at2"/>
<dbReference type="Proteomes" id="UP000292564">
    <property type="component" value="Unassembled WGS sequence"/>
</dbReference>
<dbReference type="RefSeq" id="WP_130510951.1">
    <property type="nucleotide sequence ID" value="NZ_SHKY01000001.1"/>
</dbReference>
<comment type="caution">
    <text evidence="2">The sequence shown here is derived from an EMBL/GenBank/DDBJ whole genome shotgun (WGS) entry which is preliminary data.</text>
</comment>
<protein>
    <submittedName>
        <fullName evidence="2">Uncharacterized protein</fullName>
    </submittedName>
</protein>
<sequence>MVRRYGPQPLMGSGQARIDDTDFLSNDTYGASDPVRDTTEGDSGVVSLHVARKQLHRAV</sequence>
<evidence type="ECO:0000313" key="2">
    <source>
        <dbReference type="EMBL" id="RZU52319.1"/>
    </source>
</evidence>
<proteinExistence type="predicted"/>
<evidence type="ECO:0000313" key="3">
    <source>
        <dbReference type="Proteomes" id="UP000292564"/>
    </source>
</evidence>